<dbReference type="EC" id="2.4.1.25" evidence="5"/>
<dbReference type="Gene3D" id="3.20.20.80">
    <property type="entry name" value="Glycosidases"/>
    <property type="match status" value="2"/>
</dbReference>
<dbReference type="Proteomes" id="UP000237144">
    <property type="component" value="Unassembled WGS sequence"/>
</dbReference>
<dbReference type="InterPro" id="IPR008928">
    <property type="entry name" value="6-hairpin_glycosidase_sf"/>
</dbReference>
<sequence>MASIKKAVAKAATKVTDALPLATTNGDHPEAAKVSTPADSLASTLKNGVEHAQDGGKEVLVYLVTLQDNGNPQQGKTLLRLPPPTTPYVLRITVDAGTAASRNGVLHTNFPLEGGAYERSKYCQVALPQDFTKPFEIDLPISSAGAFAYFVEYEASSGERKQSEPGYFVVDPILTVPARSSILDPVTHEVLPAGKGGVIQPANQVSLPLDGLVIQTVIAKWMGSLSEWAPHLDTMRDRGYNMLHYTPLQQRGESNSPYSILEQNEFSDDLFDAETLKKGAKGKTEAMKAMLARVKKEWGILGMIDVVLNHTANNSPWLESHPEAVRNLIGDETLTANVCIGYSVESSPHLAGAVELDDAFIELSGQLASLGLPTSLESTADLDAIMSHIEHKLIPSLRLYEFYAIDVAGQKTRFREAWAAASADKRAAAPQGQQDLTQLSVEDLSLRFAELCFPPTWNKLGKRWHAQLDLPTAIAFVAQHASLTPGQESADQAAEQVGRMLDVLNVDRYREFDEDKKAILDNTYNRAKYTRLDEHGPRMGPISEKSPITESLFTRLPKNATTAKHGKDLQALANNGWIWNADPLLDFASPGSRTYMRRDLIVWGDCVKLRFGTKREDNPWLWDHMTRYVENLATMFDGFRLDNCHSTPLGVGAYLMDKARAVNPNLYVCAELFTGNQDLDMLWVCKFGINSLIREAYNANSPKEESALLYGFGLGKPIGSMDTDCLSERTTVEVKGVRKEAKLIPHPGSQPHAFLMDVTHDNESPLHKRTAEDALATGALVTFARAAVGSNRGFDDLYPKILNVVTETRQYEKVAADAGIGAFKRLLNHLHTELVLNEGIEGHFSQEGDYVTAHRVNPVTHKGYLLVARTAFSAGAGKGKGDAPPIRLDGTRVKFISGASVVVNSTEARDTKTTLRGLDATITPIQAVEPSYEHDSASGQMFSSVVVPDEFPAGSVMVFATWMDDLPASLDETCASGADAAFGELDLVDLNVVLYRADGEERDATGGDGVYSLDGGALLYCGLQGWMPALRHIMQKNDLGHPLCGNLRSGTWALDYVVNRLEKQTDVFPALSKPAAWFRERFDLIKKHVPPFLRPKYFAFVINVAFKAARDRAISLCAPLVRQGTSFVHQLALTSVQMYGQVKSASLDAKKTTPSLAAGLPHFTAGWARTWGRDVFISLRGLFLVTGQFEAAKEHILAFCTVLKHGLIPNLLDSGRTPRYNSRDSPWFMLQNIQDYVNTAPNGLEILKATVKRRFPLDDTWVPYDDERAYATTSSVADVIQEIMQRHASGIHFREYNAGPNLDMQMSDAGFNIDIEVDWKTGLSHGGNEWNCGTWQDKMGESQKAGSKGFPGTPRDGAPVEISGLLKSALRWLADLSSQGKFPHTGVKATIDGQERSVSYKEWNDLVQKSFERVYYVPADPAQDSQYEVDPSLIARRGVYKDVYGTPAGRARADYQLRGNFPIAMAVAPELFTPELALGALQVLEANLVGPLGVKTLDPMDPDYRPNYDNSNDSDDWHVAKGRNYHQGPEWVWPMGYFLRAYLSFDTLAGAGRSDPTSTFHHIYEHLSRHRAHISNDPWAGLPELTNENGGYCHDSCRTQAWSGSTLLDALDDMAKLADKKASK</sequence>
<dbReference type="EMBL" id="PJQD01000030">
    <property type="protein sequence ID" value="POY73966.1"/>
    <property type="molecule type" value="Genomic_DNA"/>
</dbReference>
<dbReference type="GO" id="GO:0005980">
    <property type="term" value="P:glycogen catabolic process"/>
    <property type="evidence" value="ECO:0007669"/>
    <property type="project" value="InterPro"/>
</dbReference>
<dbReference type="Pfam" id="PF14701">
    <property type="entry name" value="hDGE_amylase"/>
    <property type="match status" value="1"/>
</dbReference>
<comment type="subcellular location">
    <subcellularLocation>
        <location evidence="4">Cytoplasm</location>
    </subcellularLocation>
</comment>
<name>A0A2S5BB14_9BASI</name>
<feature type="domain" description="Glycogen debranching enzyme C-terminal" evidence="17">
    <location>
        <begin position="1142"/>
        <end position="1608"/>
    </location>
</feature>
<keyword evidence="12" id="KW-0320">Glycogen biosynthesis</keyword>
<evidence type="ECO:0000313" key="21">
    <source>
        <dbReference type="EMBL" id="POY73966.1"/>
    </source>
</evidence>
<dbReference type="InterPro" id="IPR010401">
    <property type="entry name" value="AGL/Gdb1"/>
</dbReference>
<evidence type="ECO:0000256" key="14">
    <source>
        <dbReference type="ARBA" id="ARBA00023295"/>
    </source>
</evidence>
<keyword evidence="8" id="KW-0963">Cytoplasm</keyword>
<evidence type="ECO:0000256" key="2">
    <source>
        <dbReference type="ARBA" id="ARBA00000927"/>
    </source>
</evidence>
<feature type="domain" description="Glycogen debranching enzyme glucanotransferase" evidence="19">
    <location>
        <begin position="206"/>
        <end position="667"/>
    </location>
</feature>
<evidence type="ECO:0000256" key="12">
    <source>
        <dbReference type="ARBA" id="ARBA00023056"/>
    </source>
</evidence>
<keyword evidence="14" id="KW-0326">Glycosidase</keyword>
<keyword evidence="22" id="KW-1185">Reference proteome</keyword>
<dbReference type="InterPro" id="IPR032792">
    <property type="entry name" value="AGL_glucanoTrfase"/>
</dbReference>
<evidence type="ECO:0000256" key="5">
    <source>
        <dbReference type="ARBA" id="ARBA00012560"/>
    </source>
</evidence>
<dbReference type="Pfam" id="PF14699">
    <property type="entry name" value="hGDE_N"/>
    <property type="match status" value="1"/>
</dbReference>
<keyword evidence="10" id="KW-0808">Transferase</keyword>
<feature type="domain" description="Eukaryotic glycogen debranching enzyme N-terminal" evidence="18">
    <location>
        <begin position="90"/>
        <end position="176"/>
    </location>
</feature>
<dbReference type="SUPFAM" id="SSF48208">
    <property type="entry name" value="Six-hairpin glycosidases"/>
    <property type="match status" value="1"/>
</dbReference>
<feature type="domain" description="Glycogen debranching enzyme central" evidence="20">
    <location>
        <begin position="819"/>
        <end position="1061"/>
    </location>
</feature>
<dbReference type="InterPro" id="IPR032790">
    <property type="entry name" value="GDE_C"/>
</dbReference>
<dbReference type="STRING" id="741276.A0A2S5BB14"/>
<evidence type="ECO:0000313" key="22">
    <source>
        <dbReference type="Proteomes" id="UP000237144"/>
    </source>
</evidence>
<evidence type="ECO:0000259" key="20">
    <source>
        <dbReference type="Pfam" id="PF14702"/>
    </source>
</evidence>
<proteinExistence type="inferred from homology"/>
<keyword evidence="13" id="KW-0511">Multifunctional enzyme</keyword>
<evidence type="ECO:0000256" key="4">
    <source>
        <dbReference type="ARBA" id="ARBA00004496"/>
    </source>
</evidence>
<dbReference type="GO" id="GO:0004135">
    <property type="term" value="F:amylo-alpha-1,6-glucosidase activity"/>
    <property type="evidence" value="ECO:0007669"/>
    <property type="project" value="UniProtKB-EC"/>
</dbReference>
<protein>
    <recommendedName>
        <fullName evidence="7">Glycogen debranching enzyme</fullName>
        <ecNumber evidence="5">2.4.1.25</ecNumber>
        <ecNumber evidence="6">3.2.1.33</ecNumber>
    </recommendedName>
    <alternativeName>
        <fullName evidence="16">Glycogen debrancher</fullName>
    </alternativeName>
</protein>
<accession>A0A2S5BB14</accession>
<comment type="catalytic activity">
    <reaction evidence="1">
        <text>Transfers a segment of a (1-&gt;4)-alpha-D-glucan to a new position in an acceptor, which may be glucose or a (1-&gt;4)-alpha-D-glucan.</text>
        <dbReference type="EC" id="2.4.1.25"/>
    </reaction>
</comment>
<evidence type="ECO:0000256" key="8">
    <source>
        <dbReference type="ARBA" id="ARBA00022490"/>
    </source>
</evidence>
<dbReference type="InterPro" id="IPR029436">
    <property type="entry name" value="AGL_euk_N"/>
</dbReference>
<evidence type="ECO:0000256" key="6">
    <source>
        <dbReference type="ARBA" id="ARBA00012778"/>
    </source>
</evidence>
<evidence type="ECO:0000259" key="17">
    <source>
        <dbReference type="Pfam" id="PF06202"/>
    </source>
</evidence>
<dbReference type="GO" id="GO:0005978">
    <property type="term" value="P:glycogen biosynthetic process"/>
    <property type="evidence" value="ECO:0007669"/>
    <property type="project" value="UniProtKB-KW"/>
</dbReference>
<dbReference type="GO" id="GO:0005737">
    <property type="term" value="C:cytoplasm"/>
    <property type="evidence" value="ECO:0007669"/>
    <property type="project" value="UniProtKB-SubCell"/>
</dbReference>
<dbReference type="Pfam" id="PF14702">
    <property type="entry name" value="hGDE_central"/>
    <property type="match status" value="1"/>
</dbReference>
<evidence type="ECO:0000256" key="11">
    <source>
        <dbReference type="ARBA" id="ARBA00022801"/>
    </source>
</evidence>
<dbReference type="PANTHER" id="PTHR10569:SF2">
    <property type="entry name" value="GLYCOGEN DEBRANCHING ENZYME"/>
    <property type="match status" value="1"/>
</dbReference>
<evidence type="ECO:0000256" key="10">
    <source>
        <dbReference type="ARBA" id="ARBA00022679"/>
    </source>
</evidence>
<keyword evidence="9" id="KW-0328">Glycosyltransferase</keyword>
<comment type="caution">
    <text evidence="21">The sequence shown here is derived from an EMBL/GenBank/DDBJ whole genome shotgun (WGS) entry which is preliminary data.</text>
</comment>
<organism evidence="21 22">
    <name type="scientific">Rhodotorula taiwanensis</name>
    <dbReference type="NCBI Taxonomy" id="741276"/>
    <lineage>
        <taxon>Eukaryota</taxon>
        <taxon>Fungi</taxon>
        <taxon>Dikarya</taxon>
        <taxon>Basidiomycota</taxon>
        <taxon>Pucciniomycotina</taxon>
        <taxon>Microbotryomycetes</taxon>
        <taxon>Sporidiobolales</taxon>
        <taxon>Sporidiobolaceae</taxon>
        <taxon>Rhodotorula</taxon>
    </lineage>
</organism>
<dbReference type="InterPro" id="IPR012341">
    <property type="entry name" value="6hp_glycosidase-like_sf"/>
</dbReference>
<evidence type="ECO:0000259" key="19">
    <source>
        <dbReference type="Pfam" id="PF14701"/>
    </source>
</evidence>
<dbReference type="CDD" id="cd11327">
    <property type="entry name" value="AmyAc_Glg_debranch_2"/>
    <property type="match status" value="1"/>
</dbReference>
<dbReference type="PANTHER" id="PTHR10569">
    <property type="entry name" value="GLYCOGEN DEBRANCHING ENZYME"/>
    <property type="match status" value="1"/>
</dbReference>
<comment type="function">
    <text evidence="3">Multifunctional enzyme acting as 1,4-alpha-D-glucan:1,4-alpha-D-glucan 4-alpha-D-glycosyltransferase and amylo-1,6-glucosidase in glycogen degradation.</text>
</comment>
<evidence type="ECO:0000256" key="15">
    <source>
        <dbReference type="ARBA" id="ARBA00025780"/>
    </source>
</evidence>
<evidence type="ECO:0000256" key="9">
    <source>
        <dbReference type="ARBA" id="ARBA00022676"/>
    </source>
</evidence>
<dbReference type="EC" id="3.2.1.33" evidence="6"/>
<comment type="catalytic activity">
    <reaction evidence="2">
        <text>Hydrolysis of (1-&gt;6)-alpha-D-glucosidic branch linkages in glycogen phosphorylase limit dextrin.</text>
        <dbReference type="EC" id="3.2.1.33"/>
    </reaction>
</comment>
<dbReference type="FunFam" id="1.50.10.10:FF:000039">
    <property type="entry name" value="Glycogen debranching enzyme Gdb1, putative"/>
    <property type="match status" value="1"/>
</dbReference>
<evidence type="ECO:0000256" key="1">
    <source>
        <dbReference type="ARBA" id="ARBA00000439"/>
    </source>
</evidence>
<evidence type="ECO:0000256" key="13">
    <source>
        <dbReference type="ARBA" id="ARBA00023268"/>
    </source>
</evidence>
<gene>
    <name evidence="21" type="ORF">BMF94_2974</name>
</gene>
<reference evidence="21 22" key="1">
    <citation type="journal article" date="2018" name="Front. Microbiol.">
        <title>Prospects for Fungal Bioremediation of Acidic Radioactive Waste Sites: Characterization and Genome Sequence of Rhodotorula taiwanensis MD1149.</title>
        <authorList>
            <person name="Tkavc R."/>
            <person name="Matrosova V.Y."/>
            <person name="Grichenko O.E."/>
            <person name="Gostincar C."/>
            <person name="Volpe R.P."/>
            <person name="Klimenkova P."/>
            <person name="Gaidamakova E.K."/>
            <person name="Zhou C.E."/>
            <person name="Stewart B.J."/>
            <person name="Lyman M.G."/>
            <person name="Malfatti S.A."/>
            <person name="Rubinfeld B."/>
            <person name="Courtot M."/>
            <person name="Singh J."/>
            <person name="Dalgard C.L."/>
            <person name="Hamilton T."/>
            <person name="Frey K.G."/>
            <person name="Gunde-Cimerman N."/>
            <person name="Dugan L."/>
            <person name="Daly M.J."/>
        </authorList>
    </citation>
    <scope>NUCLEOTIDE SEQUENCE [LARGE SCALE GENOMIC DNA]</scope>
    <source>
        <strain evidence="21 22">MD1149</strain>
    </source>
</reference>
<dbReference type="InterPro" id="IPR032788">
    <property type="entry name" value="AGL_central"/>
</dbReference>
<dbReference type="SUPFAM" id="SSF51445">
    <property type="entry name" value="(Trans)glycosidases"/>
    <property type="match status" value="1"/>
</dbReference>
<comment type="similarity">
    <text evidence="15">Belongs to the glycogen debranching enzyme family.</text>
</comment>
<dbReference type="Pfam" id="PF06202">
    <property type="entry name" value="GDE_C"/>
    <property type="match status" value="1"/>
</dbReference>
<dbReference type="Gene3D" id="1.50.10.10">
    <property type="match status" value="1"/>
</dbReference>
<dbReference type="GO" id="GO:0004134">
    <property type="term" value="F:4-alpha-glucanotransferase activity"/>
    <property type="evidence" value="ECO:0007669"/>
    <property type="project" value="UniProtKB-EC"/>
</dbReference>
<evidence type="ECO:0000256" key="3">
    <source>
        <dbReference type="ARBA" id="ARBA00003530"/>
    </source>
</evidence>
<evidence type="ECO:0000256" key="16">
    <source>
        <dbReference type="ARBA" id="ARBA00031477"/>
    </source>
</evidence>
<keyword evidence="11" id="KW-0378">Hydrolase</keyword>
<dbReference type="OrthoDB" id="10248904at2759"/>
<evidence type="ECO:0000256" key="7">
    <source>
        <dbReference type="ARBA" id="ARBA00020723"/>
    </source>
</evidence>
<dbReference type="InterPro" id="IPR017853">
    <property type="entry name" value="GH"/>
</dbReference>
<evidence type="ECO:0000259" key="18">
    <source>
        <dbReference type="Pfam" id="PF14699"/>
    </source>
</evidence>